<dbReference type="EMBL" id="AGNL01045435">
    <property type="protein sequence ID" value="EJK48779.1"/>
    <property type="molecule type" value="Genomic_DNA"/>
</dbReference>
<reference evidence="1 2" key="1">
    <citation type="journal article" date="2012" name="Genome Biol.">
        <title>Genome and low-iron response of an oceanic diatom adapted to chronic iron limitation.</title>
        <authorList>
            <person name="Lommer M."/>
            <person name="Specht M."/>
            <person name="Roy A.S."/>
            <person name="Kraemer L."/>
            <person name="Andreson R."/>
            <person name="Gutowska M.A."/>
            <person name="Wolf J."/>
            <person name="Bergner S.V."/>
            <person name="Schilhabel M.B."/>
            <person name="Klostermeier U.C."/>
            <person name="Beiko R.G."/>
            <person name="Rosenstiel P."/>
            <person name="Hippler M."/>
            <person name="Laroche J."/>
        </authorList>
    </citation>
    <scope>NUCLEOTIDE SEQUENCE [LARGE SCALE GENOMIC DNA]</scope>
    <source>
        <strain evidence="1 2">CCMP1005</strain>
    </source>
</reference>
<comment type="caution">
    <text evidence="1">The sequence shown here is derived from an EMBL/GenBank/DDBJ whole genome shotgun (WGS) entry which is preliminary data.</text>
</comment>
<name>K0R9B6_THAOC</name>
<accession>K0R9B6</accession>
<sequence>MQVLDPKKKANEDATKAVKDRNKPFCEILSTYWLRMHLSADRLSLQVAKPPKKPREKRAQNLGTIKLSMTRDHVSRGSGLRYMYGSSRVPTVVWRLEARRVSWCSIWRPWTGSLGVEVGYRLWIYFYSGFTTATPLQPHLFQEVPKVVSNAQNRSLLSRFWG</sequence>
<evidence type="ECO:0000313" key="1">
    <source>
        <dbReference type="EMBL" id="EJK48779.1"/>
    </source>
</evidence>
<protein>
    <submittedName>
        <fullName evidence="1">Uncharacterized protein</fullName>
    </submittedName>
</protein>
<gene>
    <name evidence="1" type="ORF">THAOC_32396</name>
</gene>
<evidence type="ECO:0000313" key="2">
    <source>
        <dbReference type="Proteomes" id="UP000266841"/>
    </source>
</evidence>
<dbReference type="Proteomes" id="UP000266841">
    <property type="component" value="Unassembled WGS sequence"/>
</dbReference>
<keyword evidence="2" id="KW-1185">Reference proteome</keyword>
<organism evidence="1 2">
    <name type="scientific">Thalassiosira oceanica</name>
    <name type="common">Marine diatom</name>
    <dbReference type="NCBI Taxonomy" id="159749"/>
    <lineage>
        <taxon>Eukaryota</taxon>
        <taxon>Sar</taxon>
        <taxon>Stramenopiles</taxon>
        <taxon>Ochrophyta</taxon>
        <taxon>Bacillariophyta</taxon>
        <taxon>Coscinodiscophyceae</taxon>
        <taxon>Thalassiosirophycidae</taxon>
        <taxon>Thalassiosirales</taxon>
        <taxon>Thalassiosiraceae</taxon>
        <taxon>Thalassiosira</taxon>
    </lineage>
</organism>
<dbReference type="AlphaFoldDB" id="K0R9B6"/>
<proteinExistence type="predicted"/>